<dbReference type="PANTHER" id="PTHR42998:SF1">
    <property type="entry name" value="TYPE I RESTRICTION ENZYME HINDI METHYLASE SUBUNIT"/>
    <property type="match status" value="1"/>
</dbReference>
<reference evidence="10 11" key="1">
    <citation type="journal article" date="2008" name="Int. J. Syst. Evol. Microbiol.">
        <title>Tessaracoccus flavescens sp. nov., isolated from marine sediment.</title>
        <authorList>
            <person name="Lee D.W."/>
            <person name="Lee S.D."/>
        </authorList>
    </citation>
    <scope>NUCLEOTIDE SEQUENCE [LARGE SCALE GENOMIC DNA]</scope>
    <source>
        <strain evidence="10 11">SST-39T</strain>
    </source>
</reference>
<dbReference type="InterPro" id="IPR029063">
    <property type="entry name" value="SAM-dependent_MTases_sf"/>
</dbReference>
<dbReference type="GO" id="GO:0032259">
    <property type="term" value="P:methylation"/>
    <property type="evidence" value="ECO:0007669"/>
    <property type="project" value="UniProtKB-KW"/>
</dbReference>
<keyword evidence="11" id="KW-1185">Reference proteome</keyword>
<keyword evidence="4" id="KW-0808">Transferase</keyword>
<evidence type="ECO:0000259" key="9">
    <source>
        <dbReference type="Pfam" id="PF12161"/>
    </source>
</evidence>
<gene>
    <name evidence="10" type="ORF">BW733_00160</name>
</gene>
<evidence type="ECO:0000256" key="1">
    <source>
        <dbReference type="ARBA" id="ARBA00006594"/>
    </source>
</evidence>
<dbReference type="PRINTS" id="PR00507">
    <property type="entry name" value="N12N6MTFRASE"/>
</dbReference>
<evidence type="ECO:0000313" key="11">
    <source>
        <dbReference type="Proteomes" id="UP000188235"/>
    </source>
</evidence>
<dbReference type="InterPro" id="IPR003356">
    <property type="entry name" value="DNA_methylase_A-5"/>
</dbReference>
<comment type="catalytic activity">
    <reaction evidence="7">
        <text>a 2'-deoxyadenosine in DNA + S-adenosyl-L-methionine = an N(6)-methyl-2'-deoxyadenosine in DNA + S-adenosyl-L-homocysteine + H(+)</text>
        <dbReference type="Rhea" id="RHEA:15197"/>
        <dbReference type="Rhea" id="RHEA-COMP:12418"/>
        <dbReference type="Rhea" id="RHEA-COMP:12419"/>
        <dbReference type="ChEBI" id="CHEBI:15378"/>
        <dbReference type="ChEBI" id="CHEBI:57856"/>
        <dbReference type="ChEBI" id="CHEBI:59789"/>
        <dbReference type="ChEBI" id="CHEBI:90615"/>
        <dbReference type="ChEBI" id="CHEBI:90616"/>
        <dbReference type="EC" id="2.1.1.72"/>
    </reaction>
</comment>
<dbReference type="CDD" id="cd02440">
    <property type="entry name" value="AdoMet_MTases"/>
    <property type="match status" value="1"/>
</dbReference>
<evidence type="ECO:0000313" key="10">
    <source>
        <dbReference type="EMBL" id="AQP49484.1"/>
    </source>
</evidence>
<dbReference type="AlphaFoldDB" id="A0A1Q2CTQ8"/>
<protein>
    <recommendedName>
        <fullName evidence="2">site-specific DNA-methyltransferase (adenine-specific)</fullName>
        <ecNumber evidence="2">2.1.1.72</ecNumber>
    </recommendedName>
</protein>
<dbReference type="SUPFAM" id="SSF53335">
    <property type="entry name" value="S-adenosyl-L-methionine-dependent methyltransferases"/>
    <property type="match status" value="1"/>
</dbReference>
<keyword evidence="5" id="KW-0949">S-adenosyl-L-methionine</keyword>
<name>A0A1Q2CTQ8_9ACTN</name>
<keyword evidence="6" id="KW-0680">Restriction system</keyword>
<dbReference type="PANTHER" id="PTHR42998">
    <property type="entry name" value="TYPE I RESTRICTION ENZYME HINDVIIP M PROTEIN-RELATED"/>
    <property type="match status" value="1"/>
</dbReference>
<dbReference type="STRING" id="399497.BW733_00160"/>
<dbReference type="Proteomes" id="UP000188235">
    <property type="component" value="Chromosome"/>
</dbReference>
<dbReference type="InterPro" id="IPR052916">
    <property type="entry name" value="Type-I_RE_MTase_Subunit"/>
</dbReference>
<dbReference type="KEGG" id="tfa:BW733_00160"/>
<evidence type="ECO:0000256" key="5">
    <source>
        <dbReference type="ARBA" id="ARBA00022691"/>
    </source>
</evidence>
<feature type="domain" description="DNA methylase adenine-specific" evidence="8">
    <location>
        <begin position="146"/>
        <end position="476"/>
    </location>
</feature>
<dbReference type="Pfam" id="PF02384">
    <property type="entry name" value="N6_Mtase"/>
    <property type="match status" value="1"/>
</dbReference>
<proteinExistence type="inferred from homology"/>
<dbReference type="GO" id="GO:0009307">
    <property type="term" value="P:DNA restriction-modification system"/>
    <property type="evidence" value="ECO:0007669"/>
    <property type="project" value="UniProtKB-KW"/>
</dbReference>
<feature type="domain" description="N6 adenine-specific DNA methyltransferase N-terminal" evidence="9">
    <location>
        <begin position="10"/>
        <end position="129"/>
    </location>
</feature>
<evidence type="ECO:0000256" key="6">
    <source>
        <dbReference type="ARBA" id="ARBA00022747"/>
    </source>
</evidence>
<evidence type="ECO:0000256" key="7">
    <source>
        <dbReference type="ARBA" id="ARBA00047942"/>
    </source>
</evidence>
<organism evidence="10 11">
    <name type="scientific">Tessaracoccus flavescens</name>
    <dbReference type="NCBI Taxonomy" id="399497"/>
    <lineage>
        <taxon>Bacteria</taxon>
        <taxon>Bacillati</taxon>
        <taxon>Actinomycetota</taxon>
        <taxon>Actinomycetes</taxon>
        <taxon>Propionibacteriales</taxon>
        <taxon>Propionibacteriaceae</taxon>
        <taxon>Tessaracoccus</taxon>
    </lineage>
</organism>
<dbReference type="GO" id="GO:0008170">
    <property type="term" value="F:N-methyltransferase activity"/>
    <property type="evidence" value="ECO:0007669"/>
    <property type="project" value="InterPro"/>
</dbReference>
<dbReference type="SMR" id="A0A1Q2CTQ8"/>
<comment type="similarity">
    <text evidence="1">Belongs to the N(4)/N(6)-methyltransferase family.</text>
</comment>
<dbReference type="GO" id="GO:0003677">
    <property type="term" value="F:DNA binding"/>
    <property type="evidence" value="ECO:0007669"/>
    <property type="project" value="InterPro"/>
</dbReference>
<dbReference type="EC" id="2.1.1.72" evidence="2"/>
<dbReference type="Gene3D" id="1.20.1260.30">
    <property type="match status" value="1"/>
</dbReference>
<evidence type="ECO:0000256" key="4">
    <source>
        <dbReference type="ARBA" id="ARBA00022679"/>
    </source>
</evidence>
<dbReference type="InterPro" id="IPR038333">
    <property type="entry name" value="T1MK-like_N_sf"/>
</dbReference>
<keyword evidence="3" id="KW-0489">Methyltransferase</keyword>
<dbReference type="Pfam" id="PF12161">
    <property type="entry name" value="HsdM_N"/>
    <property type="match status" value="1"/>
</dbReference>
<dbReference type="GO" id="GO:0009007">
    <property type="term" value="F:site-specific DNA-methyltransferase (adenine-specific) activity"/>
    <property type="evidence" value="ECO:0007669"/>
    <property type="project" value="UniProtKB-EC"/>
</dbReference>
<dbReference type="EMBL" id="CP019607">
    <property type="protein sequence ID" value="AQP49484.1"/>
    <property type="molecule type" value="Genomic_DNA"/>
</dbReference>
<evidence type="ECO:0000256" key="2">
    <source>
        <dbReference type="ARBA" id="ARBA00011900"/>
    </source>
</evidence>
<evidence type="ECO:0000259" key="8">
    <source>
        <dbReference type="Pfam" id="PF02384"/>
    </source>
</evidence>
<dbReference type="InterPro" id="IPR022749">
    <property type="entry name" value="D12N6_MeTrfase_N"/>
</dbReference>
<evidence type="ECO:0000256" key="3">
    <source>
        <dbReference type="ARBA" id="ARBA00022603"/>
    </source>
</evidence>
<accession>A0A1Q2CTQ8</accession>
<dbReference type="Gene3D" id="3.40.50.150">
    <property type="entry name" value="Vaccinia Virus protein VP39"/>
    <property type="match status" value="1"/>
</dbReference>
<sequence>MRTTDLAKVRATLWAAADELRANSKLTPVQYRDPVLGLVFLAYAENRFEGIRAEVESRASARNPATVADYKAKSVLYVPDESRLSYLVGLPEGDDIGKAVDDAIKAIEATNPELKDILPRGYQKLERPTLIELLRLFAPLPTQLEGDAFGFIYEDFLSNFAAQEGKGGGEYFTPYSIVRLIVEILEPFQGRVFDPACGSGGMFVQCAKFVERHHDNPTRKLSVFGTEKTEDTVPLAKMNLALHGLSGDIRQANSYYEDPHRAVGAFDYVMANPPFNVDKIKKEQLAGDKRFPFGLPKADNGNYLWIQQFYAALAPTGRAGFVMANSAGDAGHSEKEIRKQLVESGAVDVMIAIGSNFFYTVTLPVTLWFLDKAKLGTPREDTVLFIDARHIYNQIDRAHRDFMPEQIEFLANIVRLYRGEDVETVGGSEALLAKNFPDGQYADVAGLCKVAKRAEIEAQGWSLNPGRYTGSAVVDEDDEDFAVKLEELYEEFTLLSNEADALRAKVDAAVQGILDA</sequence>